<protein>
    <recommendedName>
        <fullName evidence="2">Headcase N-terminal domain-containing protein</fullName>
    </recommendedName>
</protein>
<dbReference type="InterPro" id="IPR026066">
    <property type="entry name" value="Headcase"/>
</dbReference>
<dbReference type="Proteomes" id="UP000887574">
    <property type="component" value="Unplaced"/>
</dbReference>
<evidence type="ECO:0000313" key="4">
    <source>
        <dbReference type="WBParaSite" id="jg24936"/>
    </source>
</evidence>
<feature type="region of interest" description="Disordered" evidence="1">
    <location>
        <begin position="113"/>
        <end position="138"/>
    </location>
</feature>
<organism evidence="3 4">
    <name type="scientific">Ditylenchus dipsaci</name>
    <dbReference type="NCBI Taxonomy" id="166011"/>
    <lineage>
        <taxon>Eukaryota</taxon>
        <taxon>Metazoa</taxon>
        <taxon>Ecdysozoa</taxon>
        <taxon>Nematoda</taxon>
        <taxon>Chromadorea</taxon>
        <taxon>Rhabditida</taxon>
        <taxon>Tylenchina</taxon>
        <taxon>Tylenchomorpha</taxon>
        <taxon>Sphaerularioidea</taxon>
        <taxon>Anguinidae</taxon>
        <taxon>Anguininae</taxon>
        <taxon>Ditylenchus</taxon>
    </lineage>
</organism>
<keyword evidence="3" id="KW-1185">Reference proteome</keyword>
<evidence type="ECO:0000259" key="2">
    <source>
        <dbReference type="Pfam" id="PF15353"/>
    </source>
</evidence>
<proteinExistence type="predicted"/>
<feature type="domain" description="Headcase N-terminal" evidence="2">
    <location>
        <begin position="54"/>
        <end position="109"/>
    </location>
</feature>
<sequence>MALRIKKERQKKNVKGDNLFGRVSKPKAGEDVSQTCCAIPFVTCSRKGEALPKSQLEEILIKIISNLGSARKWTDIQRRNNLWEKKGLTLVQKSLRCHCGLGLMTRDASFYKTADSSPTNATNSAADAKNKEKKKKKELPRLNFGYNHSVAQVNDNAEYKKKLHELDAHLQYDSEEEEDVSITTSGFSSNWPRSEPALQPSNETPKRYAYPPLQGNTPLWKTVPSANDVPKTSVWKIVPSAAPVTIPWKKAQTDQTSSSIPSAIKSQPQIHTNVSPQTLESSPAWSNGQQSAIITSVPSTSWTSVVQQSAITPIYGRNNNNSSERKPCALVATTGSPSHPCYTLFGSNSSNFFLGERIMAGLWLSDLCAPKNSSK</sequence>
<evidence type="ECO:0000256" key="1">
    <source>
        <dbReference type="SAM" id="MobiDB-lite"/>
    </source>
</evidence>
<feature type="compositionally biased region" description="Polar residues" evidence="1">
    <location>
        <begin position="114"/>
        <end position="125"/>
    </location>
</feature>
<dbReference type="AlphaFoldDB" id="A0A915E0M6"/>
<dbReference type="PANTHER" id="PTHR13425:SF3">
    <property type="entry name" value="HEADCASE PROTEIN HOMOLOG"/>
    <property type="match status" value="1"/>
</dbReference>
<accession>A0A915E0M6</accession>
<dbReference type="Pfam" id="PF15353">
    <property type="entry name" value="HECA_N"/>
    <property type="match status" value="1"/>
</dbReference>
<evidence type="ECO:0000313" key="3">
    <source>
        <dbReference type="Proteomes" id="UP000887574"/>
    </source>
</evidence>
<dbReference type="WBParaSite" id="jg24936">
    <property type="protein sequence ID" value="jg24936"/>
    <property type="gene ID" value="jg24936"/>
</dbReference>
<reference evidence="4" key="1">
    <citation type="submission" date="2022-11" db="UniProtKB">
        <authorList>
            <consortium name="WormBaseParasite"/>
        </authorList>
    </citation>
    <scope>IDENTIFICATION</scope>
</reference>
<dbReference type="PANTHER" id="PTHR13425">
    <property type="entry name" value="HEADCASE PROTEIN"/>
    <property type="match status" value="1"/>
</dbReference>
<dbReference type="InterPro" id="IPR054537">
    <property type="entry name" value="HECA_N"/>
</dbReference>
<name>A0A915E0M6_9BILA</name>
<feature type="region of interest" description="Disordered" evidence="1">
    <location>
        <begin position="184"/>
        <end position="205"/>
    </location>
</feature>